<dbReference type="Proteomes" id="UP000001213">
    <property type="component" value="Chromosome"/>
</dbReference>
<reference evidence="3" key="1">
    <citation type="submission" date="2010-03" db="EMBL/GenBank/DDBJ databases">
        <title>The complete chromosome of Tsukamurella paurometabola DSM 20162.</title>
        <authorList>
            <consortium name="US DOE Joint Genome Institute (JGI-PGF)"/>
            <person name="Lucas S."/>
            <person name="Copeland A."/>
            <person name="Lapidus A."/>
            <person name="Glavina del Rio T."/>
            <person name="Dalin E."/>
            <person name="Tice H."/>
            <person name="Bruce D."/>
            <person name="Goodwin L."/>
            <person name="Pitluck S."/>
            <person name="Kyrpides N."/>
            <person name="Mavromatis K."/>
            <person name="Ivanova N."/>
            <person name="Mikhailova N."/>
            <person name="Munk A.C."/>
            <person name="Brettin T."/>
            <person name="Detter J.C."/>
            <person name="Tapia R."/>
            <person name="Han C."/>
            <person name="Larimer F."/>
            <person name="Land M."/>
            <person name="Hauser L."/>
            <person name="Markowitz V."/>
            <person name="Cheng J.-F."/>
            <person name="Hugenholtz P."/>
            <person name="Woyke T."/>
            <person name="Wu D."/>
            <person name="Jando M."/>
            <person name="Brambilla E."/>
            <person name="Klenk H.-P."/>
            <person name="Eisen J.A."/>
        </authorList>
    </citation>
    <scope>NUCLEOTIDE SEQUENCE [LARGE SCALE GENOMIC DNA]</scope>
    <source>
        <strain evidence="3">ATCC 8368 / DSM 20162 / CCUG 35730 / CIP 100753 / JCM 10117 / KCTC 9821 / NBRC 16120 / NCIMB 702349 / NCTC 13040</strain>
    </source>
</reference>
<proteinExistence type="predicted"/>
<dbReference type="KEGG" id="tpr:Tpau_1768"/>
<feature type="chain" id="PRO_5003077536" evidence="1">
    <location>
        <begin position="27"/>
        <end position="190"/>
    </location>
</feature>
<dbReference type="RefSeq" id="WP_013126414.1">
    <property type="nucleotide sequence ID" value="NC_014158.1"/>
</dbReference>
<name>D5UMA6_TSUPD</name>
<protein>
    <submittedName>
        <fullName evidence="2">Uncharacterized protein</fullName>
    </submittedName>
</protein>
<feature type="signal peptide" evidence="1">
    <location>
        <begin position="1"/>
        <end position="26"/>
    </location>
</feature>
<sequence>MNTRHLIVGAAIAGAVSVGVPAVAHAAPVVPAQAVLAAHEFPFGSTGYETNQSVEKAPTKPSGTTPCDLKEYEAEKTLTGARSADAQVDRGETTLAASILDRPIINTIRDLRRDCGSRFVREGRPLAVPADLTRYKADVFTFAEGQLLDATVEVRGVTVSVMAVNEKNPADFDGFWQTLRAQVAKVERQP</sequence>
<keyword evidence="1" id="KW-0732">Signal</keyword>
<evidence type="ECO:0000313" key="2">
    <source>
        <dbReference type="EMBL" id="ADG78386.1"/>
    </source>
</evidence>
<evidence type="ECO:0000313" key="3">
    <source>
        <dbReference type="Proteomes" id="UP000001213"/>
    </source>
</evidence>
<gene>
    <name evidence="2" type="ordered locus">Tpau_1768</name>
</gene>
<dbReference type="STRING" id="521096.Tpau_1768"/>
<evidence type="ECO:0000256" key="1">
    <source>
        <dbReference type="SAM" id="SignalP"/>
    </source>
</evidence>
<organism evidence="2 3">
    <name type="scientific">Tsukamurella paurometabola (strain ATCC 8368 / DSM 20162 / CCUG 35730 / CIP 100753 / JCM 10117 / KCTC 9821 / NBRC 16120 / NCIMB 702349 / NCTC 13040)</name>
    <name type="common">Corynebacterium paurometabolum</name>
    <dbReference type="NCBI Taxonomy" id="521096"/>
    <lineage>
        <taxon>Bacteria</taxon>
        <taxon>Bacillati</taxon>
        <taxon>Actinomycetota</taxon>
        <taxon>Actinomycetes</taxon>
        <taxon>Mycobacteriales</taxon>
        <taxon>Tsukamurellaceae</taxon>
        <taxon>Tsukamurella</taxon>
    </lineage>
</organism>
<dbReference type="HOGENOM" id="CLU_1433914_0_0_11"/>
<dbReference type="EMBL" id="CP001966">
    <property type="protein sequence ID" value="ADG78386.1"/>
    <property type="molecule type" value="Genomic_DNA"/>
</dbReference>
<dbReference type="AlphaFoldDB" id="D5UMA6"/>
<keyword evidence="3" id="KW-1185">Reference proteome</keyword>
<accession>D5UMA6</accession>
<reference evidence="2 3" key="2">
    <citation type="journal article" date="2011" name="Stand. Genomic Sci.">
        <title>Complete genome sequence of Tsukamurella paurometabola type strain (no. 33).</title>
        <authorList>
            <person name="Munk A.C."/>
            <person name="Lapidus A."/>
            <person name="Lucas S."/>
            <person name="Nolan M."/>
            <person name="Tice H."/>
            <person name="Cheng J.F."/>
            <person name="Del Rio T.G."/>
            <person name="Goodwin L."/>
            <person name="Pitluck S."/>
            <person name="Liolios K."/>
            <person name="Huntemann M."/>
            <person name="Ivanova N."/>
            <person name="Mavromatis K."/>
            <person name="Mikhailova N."/>
            <person name="Pati A."/>
            <person name="Chen A."/>
            <person name="Palaniappan K."/>
            <person name="Tapia R."/>
            <person name="Han C."/>
            <person name="Land M."/>
            <person name="Hauser L."/>
            <person name="Chang Y.J."/>
            <person name="Jeffries C.D."/>
            <person name="Brettin T."/>
            <person name="Yasawong M."/>
            <person name="Brambilla E.M."/>
            <person name="Rohde M."/>
            <person name="Sikorski J."/>
            <person name="Goker M."/>
            <person name="Detter J.C."/>
            <person name="Woyke T."/>
            <person name="Bristow J."/>
            <person name="Eisen J.A."/>
            <person name="Markowitz V."/>
            <person name="Hugenholtz P."/>
            <person name="Kyrpides N.C."/>
            <person name="Klenk H.P."/>
        </authorList>
    </citation>
    <scope>NUCLEOTIDE SEQUENCE [LARGE SCALE GENOMIC DNA]</scope>
    <source>
        <strain evidence="3">ATCC 8368 / DSM 20162 / CCUG 35730 / CIP 100753 / JCM 10117 / KCTC 9821 / NBRC 16120 / NCIMB 702349 / NCTC 13040</strain>
    </source>
</reference>